<evidence type="ECO:0000256" key="1">
    <source>
        <dbReference type="ARBA" id="ARBA00004651"/>
    </source>
</evidence>
<evidence type="ECO:0000313" key="7">
    <source>
        <dbReference type="EMBL" id="GLJ96008.1"/>
    </source>
</evidence>
<evidence type="ECO:0000256" key="3">
    <source>
        <dbReference type="ARBA" id="ARBA00022692"/>
    </source>
</evidence>
<dbReference type="AlphaFoldDB" id="A0A9W6HMY9"/>
<dbReference type="InterPro" id="IPR050367">
    <property type="entry name" value="APC_superfamily"/>
</dbReference>
<reference evidence="7" key="1">
    <citation type="journal article" date="2014" name="Int. J. Syst. Evol. Microbiol.">
        <title>Complete genome sequence of Corynebacterium casei LMG S-19264T (=DSM 44701T), isolated from a smear-ripened cheese.</title>
        <authorList>
            <consortium name="US DOE Joint Genome Institute (JGI-PGF)"/>
            <person name="Walter F."/>
            <person name="Albersmeier A."/>
            <person name="Kalinowski J."/>
            <person name="Ruckert C."/>
        </authorList>
    </citation>
    <scope>NUCLEOTIDE SEQUENCE</scope>
    <source>
        <strain evidence="7">VKM Ac-1940</strain>
    </source>
</reference>
<dbReference type="GO" id="GO:0022857">
    <property type="term" value="F:transmembrane transporter activity"/>
    <property type="evidence" value="ECO:0007669"/>
    <property type="project" value="InterPro"/>
</dbReference>
<dbReference type="GO" id="GO:0005886">
    <property type="term" value="C:plasma membrane"/>
    <property type="evidence" value="ECO:0007669"/>
    <property type="project" value="UniProtKB-SubCell"/>
</dbReference>
<accession>A0A9W6HMY9</accession>
<evidence type="ECO:0008006" key="9">
    <source>
        <dbReference type="Google" id="ProtNLM"/>
    </source>
</evidence>
<protein>
    <recommendedName>
        <fullName evidence="9">Amino acid permease</fullName>
    </recommendedName>
</protein>
<keyword evidence="3 6" id="KW-0812">Transmembrane</keyword>
<evidence type="ECO:0000256" key="5">
    <source>
        <dbReference type="ARBA" id="ARBA00023136"/>
    </source>
</evidence>
<dbReference type="Proteomes" id="UP001142291">
    <property type="component" value="Unassembled WGS sequence"/>
</dbReference>
<dbReference type="PANTHER" id="PTHR42770">
    <property type="entry name" value="AMINO ACID TRANSPORTER-RELATED"/>
    <property type="match status" value="1"/>
</dbReference>
<feature type="transmembrane region" description="Helical" evidence="6">
    <location>
        <begin position="84"/>
        <end position="108"/>
    </location>
</feature>
<dbReference type="InterPro" id="IPR002293">
    <property type="entry name" value="AA/rel_permease1"/>
</dbReference>
<evidence type="ECO:0000256" key="2">
    <source>
        <dbReference type="ARBA" id="ARBA00022475"/>
    </source>
</evidence>
<keyword evidence="5 6" id="KW-0472">Membrane</keyword>
<comment type="subcellular location">
    <subcellularLocation>
        <location evidence="1">Cell membrane</location>
        <topology evidence="1">Multi-pass membrane protein</topology>
    </subcellularLocation>
</comment>
<evidence type="ECO:0000313" key="8">
    <source>
        <dbReference type="Proteomes" id="UP001142291"/>
    </source>
</evidence>
<reference evidence="7" key="2">
    <citation type="submission" date="2023-01" db="EMBL/GenBank/DDBJ databases">
        <authorList>
            <person name="Sun Q."/>
            <person name="Evtushenko L."/>
        </authorList>
    </citation>
    <scope>NUCLEOTIDE SEQUENCE</scope>
    <source>
        <strain evidence="7">VKM Ac-1940</strain>
    </source>
</reference>
<proteinExistence type="predicted"/>
<organism evidence="7 8">
    <name type="scientific">Microbacterium dextranolyticum</name>
    <dbReference type="NCBI Taxonomy" id="36806"/>
    <lineage>
        <taxon>Bacteria</taxon>
        <taxon>Bacillati</taxon>
        <taxon>Actinomycetota</taxon>
        <taxon>Actinomycetes</taxon>
        <taxon>Micrococcales</taxon>
        <taxon>Microbacteriaceae</taxon>
        <taxon>Microbacterium</taxon>
    </lineage>
</organism>
<dbReference type="PANTHER" id="PTHR42770:SF7">
    <property type="entry name" value="MEMBRANE PROTEIN"/>
    <property type="match status" value="1"/>
</dbReference>
<sequence length="181" mass="19095">MELKRTLGGFQVFAVSFAFSSVAVGVFATDGEMLQTAGPVGIWLWIAAAVGQILVALVVAQFAARIAPSGSSFQWASRLANPRVGWLFGWLSFWYLAITAVILANALVSQALMPLLGIPVSEGTARVLTSARSTSSGFSASARAHCATTRAGVSSRASRRPRRRTEVGCLTRSIGLLYAAC</sequence>
<dbReference type="Pfam" id="PF13520">
    <property type="entry name" value="AA_permease_2"/>
    <property type="match status" value="1"/>
</dbReference>
<dbReference type="EMBL" id="BSER01000009">
    <property type="protein sequence ID" value="GLJ96008.1"/>
    <property type="molecule type" value="Genomic_DNA"/>
</dbReference>
<gene>
    <name evidence="7" type="ORF">GCM10017591_20710</name>
</gene>
<keyword evidence="4 6" id="KW-1133">Transmembrane helix</keyword>
<keyword evidence="2" id="KW-1003">Cell membrane</keyword>
<dbReference type="RefSeq" id="WP_204963547.1">
    <property type="nucleotide sequence ID" value="NZ_BAAAUR010000001.1"/>
</dbReference>
<comment type="caution">
    <text evidence="7">The sequence shown here is derived from an EMBL/GenBank/DDBJ whole genome shotgun (WGS) entry which is preliminary data.</text>
</comment>
<evidence type="ECO:0000256" key="4">
    <source>
        <dbReference type="ARBA" id="ARBA00022989"/>
    </source>
</evidence>
<dbReference type="Gene3D" id="1.20.1740.10">
    <property type="entry name" value="Amino acid/polyamine transporter I"/>
    <property type="match status" value="1"/>
</dbReference>
<feature type="transmembrane region" description="Helical" evidence="6">
    <location>
        <begin position="7"/>
        <end position="28"/>
    </location>
</feature>
<name>A0A9W6HMY9_9MICO</name>
<feature type="transmembrane region" description="Helical" evidence="6">
    <location>
        <begin position="40"/>
        <end position="63"/>
    </location>
</feature>
<evidence type="ECO:0000256" key="6">
    <source>
        <dbReference type="SAM" id="Phobius"/>
    </source>
</evidence>
<keyword evidence="8" id="KW-1185">Reference proteome</keyword>